<dbReference type="AlphaFoldDB" id="A0A0V8RTH4"/>
<dbReference type="Pfam" id="PF03749">
    <property type="entry name" value="SfsA"/>
    <property type="match status" value="1"/>
</dbReference>
<dbReference type="NCBIfam" id="TIGR00230">
    <property type="entry name" value="sfsA"/>
    <property type="match status" value="1"/>
</dbReference>
<dbReference type="Gene3D" id="3.40.1350.60">
    <property type="match status" value="1"/>
</dbReference>
<comment type="caution">
    <text evidence="3">The sequence shown here is derived from an EMBL/GenBank/DDBJ whole genome shotgun (WGS) entry which is preliminary data.</text>
</comment>
<dbReference type="InterPro" id="IPR041465">
    <property type="entry name" value="SfsA_N"/>
</dbReference>
<sequence length="250" mass="27200">MSIVLQVDNLIECRLLRRVNRFVVEAEAGGERILAHNTNTGRLADVLAPGRRALCIPARRPGKTRLRLIAVEYNGGYAVVDTRLQEDAFAAAVDKGLVPWAAGCRVASRRPRLGGSVLDFLLRCPAGEVYVESKSAVLMGPGGLAMYPDCPTERGRRHIRELIEHARRGVRAALVFIAALPGARGFAPNPEGDPEIPGLVEEAVKAGVIVKALGLNFDAERRGVRLYAPDLPVVLRRPRDSRSHRGLLRG</sequence>
<dbReference type="PANTHER" id="PTHR30545">
    <property type="entry name" value="SUGAR FERMENTATION STIMULATION PROTEIN A"/>
    <property type="match status" value="1"/>
</dbReference>
<dbReference type="Gene3D" id="2.40.50.580">
    <property type="match status" value="1"/>
</dbReference>
<evidence type="ECO:0000313" key="4">
    <source>
        <dbReference type="Proteomes" id="UP000053352"/>
    </source>
</evidence>
<dbReference type="Proteomes" id="UP000053352">
    <property type="component" value="Unassembled WGS sequence"/>
</dbReference>
<feature type="domain" description="Sugar fermentation stimulation protein C-terminal" evidence="1">
    <location>
        <begin position="84"/>
        <end position="220"/>
    </location>
</feature>
<dbReference type="CDD" id="cd22358">
    <property type="entry name" value="SfsA-like_archaeal"/>
    <property type="match status" value="1"/>
</dbReference>
<proteinExistence type="predicted"/>
<dbReference type="InterPro" id="IPR040452">
    <property type="entry name" value="SfsA_C"/>
</dbReference>
<dbReference type="OrthoDB" id="34139at2157"/>
<evidence type="ECO:0000259" key="1">
    <source>
        <dbReference type="Pfam" id="PF03749"/>
    </source>
</evidence>
<gene>
    <name evidence="3" type="ORF">CF15_00505</name>
</gene>
<accession>A0A0V8RTH4</accession>
<protein>
    <submittedName>
        <fullName evidence="3">Sugar fermentation stimulation protein A</fullName>
    </submittedName>
</protein>
<reference evidence="3 4" key="1">
    <citation type="submission" date="2015-11" db="EMBL/GenBank/DDBJ databases">
        <title>Genome sequence of Pyrodictium occultum PL-19, a marine hyperthermophilic archaeon isolated from Volcano, Italy.</title>
        <authorList>
            <person name="Utturkar S."/>
            <person name="Huber H."/>
            <person name="Leptihn S."/>
            <person name="Brown S."/>
            <person name="Stetter K.O."/>
            <person name="Podar M."/>
        </authorList>
    </citation>
    <scope>NUCLEOTIDE SEQUENCE [LARGE SCALE GENOMIC DNA]</scope>
    <source>
        <strain evidence="3 4">PL-19</strain>
    </source>
</reference>
<evidence type="ECO:0000313" key="3">
    <source>
        <dbReference type="EMBL" id="KSW11381.1"/>
    </source>
</evidence>
<evidence type="ECO:0000259" key="2">
    <source>
        <dbReference type="Pfam" id="PF17746"/>
    </source>
</evidence>
<dbReference type="RefSeq" id="WP_058370053.1">
    <property type="nucleotide sequence ID" value="NZ_LNTB01000001.1"/>
</dbReference>
<dbReference type="InterPro" id="IPR005224">
    <property type="entry name" value="SfsA"/>
</dbReference>
<dbReference type="STRING" id="2309.CF15_00505"/>
<dbReference type="PANTHER" id="PTHR30545:SF2">
    <property type="entry name" value="SUGAR FERMENTATION STIMULATION PROTEIN A"/>
    <property type="match status" value="1"/>
</dbReference>
<dbReference type="GO" id="GO:0003677">
    <property type="term" value="F:DNA binding"/>
    <property type="evidence" value="ECO:0007669"/>
    <property type="project" value="InterPro"/>
</dbReference>
<dbReference type="EMBL" id="LNTB01000001">
    <property type="protein sequence ID" value="KSW11381.1"/>
    <property type="molecule type" value="Genomic_DNA"/>
</dbReference>
<dbReference type="Pfam" id="PF17746">
    <property type="entry name" value="SfsA_N"/>
    <property type="match status" value="1"/>
</dbReference>
<name>A0A0V8RTH4_PYROC</name>
<keyword evidence="4" id="KW-1185">Reference proteome</keyword>
<feature type="domain" description="SfsA N-terminal OB" evidence="2">
    <location>
        <begin position="16"/>
        <end position="80"/>
    </location>
</feature>
<organism evidence="3 4">
    <name type="scientific">Pyrodictium occultum</name>
    <dbReference type="NCBI Taxonomy" id="2309"/>
    <lineage>
        <taxon>Archaea</taxon>
        <taxon>Thermoproteota</taxon>
        <taxon>Thermoprotei</taxon>
        <taxon>Desulfurococcales</taxon>
        <taxon>Pyrodictiaceae</taxon>
        <taxon>Pyrodictium</taxon>
    </lineage>
</organism>